<feature type="transmembrane region" description="Helical" evidence="1">
    <location>
        <begin position="67"/>
        <end position="89"/>
    </location>
</feature>
<evidence type="ECO:0000256" key="1">
    <source>
        <dbReference type="SAM" id="Phobius"/>
    </source>
</evidence>
<proteinExistence type="predicted"/>
<accession>A0A0B0I9R9</accession>
<evidence type="ECO:0000313" key="3">
    <source>
        <dbReference type="Proteomes" id="UP000030832"/>
    </source>
</evidence>
<keyword evidence="1" id="KW-1133">Transmembrane helix</keyword>
<dbReference type="RefSeq" id="WP_034633730.1">
    <property type="nucleotide sequence ID" value="NZ_JRJU01000055.1"/>
</dbReference>
<protein>
    <recommendedName>
        <fullName evidence="4">Cytochrome c oxidase</fullName>
    </recommendedName>
</protein>
<dbReference type="Proteomes" id="UP000030832">
    <property type="component" value="Unassembled WGS sequence"/>
</dbReference>
<dbReference type="OrthoDB" id="2452746at2"/>
<feature type="transmembrane region" description="Helical" evidence="1">
    <location>
        <begin position="101"/>
        <end position="125"/>
    </location>
</feature>
<dbReference type="eggNOG" id="ENOG5032VBH">
    <property type="taxonomic scope" value="Bacteria"/>
</dbReference>
<dbReference type="EMBL" id="JRJU01000055">
    <property type="protein sequence ID" value="KHF38020.1"/>
    <property type="molecule type" value="Genomic_DNA"/>
</dbReference>
<comment type="caution">
    <text evidence="2">The sequence shown here is derived from an EMBL/GenBank/DDBJ whole genome shotgun (WGS) entry which is preliminary data.</text>
</comment>
<evidence type="ECO:0008006" key="4">
    <source>
        <dbReference type="Google" id="ProtNLM"/>
    </source>
</evidence>
<dbReference type="STRING" id="333138.LQ50_23810"/>
<gene>
    <name evidence="2" type="ORF">LQ50_23810</name>
</gene>
<keyword evidence="1" id="KW-0812">Transmembrane</keyword>
<name>A0A0B0I9R9_9BACI</name>
<keyword evidence="1" id="KW-0472">Membrane</keyword>
<feature type="transmembrane region" description="Helical" evidence="1">
    <location>
        <begin position="39"/>
        <end position="60"/>
    </location>
</feature>
<feature type="transmembrane region" description="Helical" evidence="1">
    <location>
        <begin position="12"/>
        <end position="33"/>
    </location>
</feature>
<sequence length="133" mass="15017">MNRSKLLLRFSAIYAVIGVYIGSHMAGAGSYLFRPIHTHILVVGWLSLFAFASFYALYAIPKQSKLAITHVWSSIIGTFGLTAGMYMYYFKPEWVSETFSLIFFIVGGSILMISFVLFAVMTFVFGNKIRDKE</sequence>
<evidence type="ECO:0000313" key="2">
    <source>
        <dbReference type="EMBL" id="KHF38020.1"/>
    </source>
</evidence>
<keyword evidence="3" id="KW-1185">Reference proteome</keyword>
<organism evidence="2 3">
    <name type="scientific">Halalkalibacter okhensis</name>
    <dbReference type="NCBI Taxonomy" id="333138"/>
    <lineage>
        <taxon>Bacteria</taxon>
        <taxon>Bacillati</taxon>
        <taxon>Bacillota</taxon>
        <taxon>Bacilli</taxon>
        <taxon>Bacillales</taxon>
        <taxon>Bacillaceae</taxon>
        <taxon>Halalkalibacter</taxon>
    </lineage>
</organism>
<reference evidence="2 3" key="1">
    <citation type="submission" date="2014-09" db="EMBL/GenBank/DDBJ databases">
        <title>Genome sequencing and annotation of Bacillus Okhensis strain Kh10-101T.</title>
        <authorList>
            <person name="Prakash J.S."/>
        </authorList>
    </citation>
    <scope>NUCLEOTIDE SEQUENCE [LARGE SCALE GENOMIC DNA]</scope>
    <source>
        <strain evidence="3">Kh10-101T</strain>
    </source>
</reference>
<dbReference type="AlphaFoldDB" id="A0A0B0I9R9"/>